<evidence type="ECO:0000256" key="2">
    <source>
        <dbReference type="SAM" id="MobiDB-lite"/>
    </source>
</evidence>
<proteinExistence type="predicted"/>
<evidence type="ECO:0000256" key="1">
    <source>
        <dbReference type="SAM" id="Coils"/>
    </source>
</evidence>
<feature type="compositionally biased region" description="Acidic residues" evidence="2">
    <location>
        <begin position="346"/>
        <end position="369"/>
    </location>
</feature>
<feature type="coiled-coil region" evidence="1">
    <location>
        <begin position="115"/>
        <end position="144"/>
    </location>
</feature>
<gene>
    <name evidence="3" type="ORF">ALC53_09057</name>
</gene>
<keyword evidence="4" id="KW-1185">Reference proteome</keyword>
<reference evidence="3 4" key="1">
    <citation type="submission" date="2015-09" db="EMBL/GenBank/DDBJ databases">
        <title>Atta colombica WGS genome.</title>
        <authorList>
            <person name="Nygaard S."/>
            <person name="Hu H."/>
            <person name="Boomsma J."/>
            <person name="Zhang G."/>
        </authorList>
    </citation>
    <scope>NUCLEOTIDE SEQUENCE [LARGE SCALE GENOMIC DNA]</scope>
    <source>
        <strain evidence="3">Treedump-2</strain>
        <tissue evidence="3">Whole body</tissue>
    </source>
</reference>
<accession>A0A195B8D7</accession>
<evidence type="ECO:0000313" key="3">
    <source>
        <dbReference type="EMBL" id="KYM80507.1"/>
    </source>
</evidence>
<sequence>MCTCAQVRSHTYFPRWVNEILEIIQMDYKSQRISAKLTSPFRLAAEEMSCLMDILLVSFSIYRGEVSLCRENEKRSASSRKTSGTTYIPGLSFPPHELIASHFHSLRGIPRAGNYVNYRVTLEEEEEEEKKEEEEEKEDLVARDLDPTFSKVYTGFRANQCIARGNRQRLSNGQNDYLHARLSAIPIRRSAIDAVIKSSRLLFHAAKQAHREFALSTSQMRLHSAEKATFATVLENRVAVVTAFAGVSQRYHGELFADKSSTVNTCSSCVKNVNDCSCRWIPSHGKLNIPRQVRWISLCGKSLHPPDTLIISRYLRRVKPLIPEYYIKKLSTHYEYYDWYDEEENEEEVEKDNVEDDGEDKGDGDDDEENRLFLSRSRRGPPRARALRYTISMGSVVSCVPLAPRRRPTPPPFAQLSSSPMADGRRRRYLYASRSGRCSGNMLATL</sequence>
<feature type="region of interest" description="Disordered" evidence="2">
    <location>
        <begin position="346"/>
        <end position="377"/>
    </location>
</feature>
<protein>
    <submittedName>
        <fullName evidence="3">Uncharacterized protein</fullName>
    </submittedName>
</protein>
<dbReference type="EMBL" id="KQ976565">
    <property type="protein sequence ID" value="KYM80507.1"/>
    <property type="molecule type" value="Genomic_DNA"/>
</dbReference>
<dbReference type="AlphaFoldDB" id="A0A195B8D7"/>
<organism evidence="3 4">
    <name type="scientific">Atta colombica</name>
    <dbReference type="NCBI Taxonomy" id="520822"/>
    <lineage>
        <taxon>Eukaryota</taxon>
        <taxon>Metazoa</taxon>
        <taxon>Ecdysozoa</taxon>
        <taxon>Arthropoda</taxon>
        <taxon>Hexapoda</taxon>
        <taxon>Insecta</taxon>
        <taxon>Pterygota</taxon>
        <taxon>Neoptera</taxon>
        <taxon>Endopterygota</taxon>
        <taxon>Hymenoptera</taxon>
        <taxon>Apocrita</taxon>
        <taxon>Aculeata</taxon>
        <taxon>Formicoidea</taxon>
        <taxon>Formicidae</taxon>
        <taxon>Myrmicinae</taxon>
        <taxon>Atta</taxon>
    </lineage>
</organism>
<name>A0A195B8D7_9HYME</name>
<keyword evidence="1" id="KW-0175">Coiled coil</keyword>
<dbReference type="Proteomes" id="UP000078540">
    <property type="component" value="Unassembled WGS sequence"/>
</dbReference>
<evidence type="ECO:0000313" key="4">
    <source>
        <dbReference type="Proteomes" id="UP000078540"/>
    </source>
</evidence>